<keyword evidence="3" id="KW-1185">Reference proteome</keyword>
<feature type="region of interest" description="Disordered" evidence="1">
    <location>
        <begin position="1"/>
        <end position="65"/>
    </location>
</feature>
<dbReference type="OrthoDB" id="10471829at2759"/>
<dbReference type="Proteomes" id="UP000018144">
    <property type="component" value="Unassembled WGS sequence"/>
</dbReference>
<sequence length="311" mass="36492">MSRSRQSLPRPGRRLSFTRNYRPVKSVHNADHVRTTEHKYSPTSEYSSTPEKSYPHNHPPFEYSSTSDESSLSGCVYSFGHLQLQRRVSFDLPKLTHKQKALNLLTGKVVNKNYKKARAVVFRTANRIVASEIYMNGFAPTTAGLLTRQIEYYRRQIPQVEEVLYKIAARAEEWCKSPLDHANHDIRVRMQKDIDRLAPVFDSWLSAINEITIGIYQLRVKLEDLVCHANIKKKVEVQLELLFEELETLKANRNGGREWMELWNRKMTQCWLQEKREMRQLAKLEAVEMQEIKPQDEKKTDVLKVEEFKSR</sequence>
<dbReference type="EMBL" id="HF935434">
    <property type="protein sequence ID" value="CCX08889.1"/>
    <property type="molecule type" value="Genomic_DNA"/>
</dbReference>
<evidence type="ECO:0000256" key="1">
    <source>
        <dbReference type="SAM" id="MobiDB-lite"/>
    </source>
</evidence>
<name>U4L7K3_PYROM</name>
<reference evidence="2 3" key="1">
    <citation type="journal article" date="2013" name="PLoS Genet.">
        <title>The genome and development-dependent transcriptomes of Pyronema confluens: a window into fungal evolution.</title>
        <authorList>
            <person name="Traeger S."/>
            <person name="Altegoer F."/>
            <person name="Freitag M."/>
            <person name="Gabaldon T."/>
            <person name="Kempken F."/>
            <person name="Kumar A."/>
            <person name="Marcet-Houben M."/>
            <person name="Poggeler S."/>
            <person name="Stajich J.E."/>
            <person name="Nowrousian M."/>
        </authorList>
    </citation>
    <scope>NUCLEOTIDE SEQUENCE [LARGE SCALE GENOMIC DNA]</scope>
    <source>
        <strain evidence="3">CBS 100304</strain>
        <tissue evidence="2">Vegetative mycelium</tissue>
    </source>
</reference>
<protein>
    <submittedName>
        <fullName evidence="2">Uncharacterized protein</fullName>
    </submittedName>
</protein>
<dbReference type="AlphaFoldDB" id="U4L7K3"/>
<proteinExistence type="predicted"/>
<feature type="compositionally biased region" description="Basic and acidic residues" evidence="1">
    <location>
        <begin position="28"/>
        <end position="40"/>
    </location>
</feature>
<accession>U4L7K3</accession>
<organism evidence="2 3">
    <name type="scientific">Pyronema omphalodes (strain CBS 100304)</name>
    <name type="common">Pyronema confluens</name>
    <dbReference type="NCBI Taxonomy" id="1076935"/>
    <lineage>
        <taxon>Eukaryota</taxon>
        <taxon>Fungi</taxon>
        <taxon>Dikarya</taxon>
        <taxon>Ascomycota</taxon>
        <taxon>Pezizomycotina</taxon>
        <taxon>Pezizomycetes</taxon>
        <taxon>Pezizales</taxon>
        <taxon>Pyronemataceae</taxon>
        <taxon>Pyronema</taxon>
    </lineage>
</organism>
<evidence type="ECO:0000313" key="2">
    <source>
        <dbReference type="EMBL" id="CCX08889.1"/>
    </source>
</evidence>
<feature type="compositionally biased region" description="Polar residues" evidence="1">
    <location>
        <begin position="41"/>
        <end position="51"/>
    </location>
</feature>
<gene>
    <name evidence="2" type="ORF">PCON_08482</name>
</gene>
<evidence type="ECO:0000313" key="3">
    <source>
        <dbReference type="Proteomes" id="UP000018144"/>
    </source>
</evidence>